<feature type="compositionally biased region" description="Acidic residues" evidence="1">
    <location>
        <begin position="33"/>
        <end position="42"/>
    </location>
</feature>
<dbReference type="Proteomes" id="UP000230750">
    <property type="component" value="Unassembled WGS sequence"/>
</dbReference>
<evidence type="ECO:0000313" key="3">
    <source>
        <dbReference type="Proteomes" id="UP000230750"/>
    </source>
</evidence>
<accession>A0A2G8K9W4</accession>
<comment type="caution">
    <text evidence="2">The sequence shown here is derived from an EMBL/GenBank/DDBJ whole genome shotgun (WGS) entry which is preliminary data.</text>
</comment>
<evidence type="ECO:0000313" key="2">
    <source>
        <dbReference type="EMBL" id="PIK44777.1"/>
    </source>
</evidence>
<keyword evidence="3" id="KW-1185">Reference proteome</keyword>
<reference evidence="2 3" key="1">
    <citation type="journal article" date="2017" name="PLoS Biol.">
        <title>The sea cucumber genome provides insights into morphological evolution and visceral regeneration.</title>
        <authorList>
            <person name="Zhang X."/>
            <person name="Sun L."/>
            <person name="Yuan J."/>
            <person name="Sun Y."/>
            <person name="Gao Y."/>
            <person name="Zhang L."/>
            <person name="Li S."/>
            <person name="Dai H."/>
            <person name="Hamel J.F."/>
            <person name="Liu C."/>
            <person name="Yu Y."/>
            <person name="Liu S."/>
            <person name="Lin W."/>
            <person name="Guo K."/>
            <person name="Jin S."/>
            <person name="Xu P."/>
            <person name="Storey K.B."/>
            <person name="Huan P."/>
            <person name="Zhang T."/>
            <person name="Zhou Y."/>
            <person name="Zhang J."/>
            <person name="Lin C."/>
            <person name="Li X."/>
            <person name="Xing L."/>
            <person name="Huo D."/>
            <person name="Sun M."/>
            <person name="Wang L."/>
            <person name="Mercier A."/>
            <person name="Li F."/>
            <person name="Yang H."/>
            <person name="Xiang J."/>
        </authorList>
    </citation>
    <scope>NUCLEOTIDE SEQUENCE [LARGE SCALE GENOMIC DNA]</scope>
    <source>
        <strain evidence="2">Shaxun</strain>
        <tissue evidence="2">Muscle</tissue>
    </source>
</reference>
<feature type="compositionally biased region" description="Basic and acidic residues" evidence="1">
    <location>
        <begin position="122"/>
        <end position="131"/>
    </location>
</feature>
<name>A0A2G8K9W4_STIJA</name>
<protein>
    <submittedName>
        <fullName evidence="2">Uncharacterized protein</fullName>
    </submittedName>
</protein>
<feature type="region of interest" description="Disordered" evidence="1">
    <location>
        <begin position="29"/>
        <end position="215"/>
    </location>
</feature>
<feature type="compositionally biased region" description="Basic and acidic residues" evidence="1">
    <location>
        <begin position="167"/>
        <end position="184"/>
    </location>
</feature>
<evidence type="ECO:0000256" key="1">
    <source>
        <dbReference type="SAM" id="MobiDB-lite"/>
    </source>
</evidence>
<organism evidence="2 3">
    <name type="scientific">Stichopus japonicus</name>
    <name type="common">Sea cucumber</name>
    <dbReference type="NCBI Taxonomy" id="307972"/>
    <lineage>
        <taxon>Eukaryota</taxon>
        <taxon>Metazoa</taxon>
        <taxon>Echinodermata</taxon>
        <taxon>Eleutherozoa</taxon>
        <taxon>Echinozoa</taxon>
        <taxon>Holothuroidea</taxon>
        <taxon>Aspidochirotacea</taxon>
        <taxon>Aspidochirotida</taxon>
        <taxon>Stichopodidae</taxon>
        <taxon>Apostichopus</taxon>
    </lineage>
</organism>
<dbReference type="OrthoDB" id="360979at2759"/>
<dbReference type="EMBL" id="MRZV01000756">
    <property type="protein sequence ID" value="PIK44777.1"/>
    <property type="molecule type" value="Genomic_DNA"/>
</dbReference>
<gene>
    <name evidence="2" type="ORF">BSL78_18382</name>
</gene>
<sequence>MQEVTQLEGLSTENLPDLQTKLHRAVDLIPITPDDEEEVDDVTEIHSSPVKHSQAQRDQSRTSGSSVTNNRDVTSAFKRRIDDGVVTIISSSDDEEDEGEIFSSPVKHTNAPGRQSPRKCFKSRERPEGRTAIKQRKKRSTQYRSQHSMDNHQIEEQQDTNSNRGKSPADEMMKSKKPKGDRGSSSRIPSNYVKGKTKSDCSKVSSKQNSSKENERLDYENVTNDINYLKQEYKNQGNNFTIYPLVHCNIMPLSEALHRVNAPVKKTKPKVLFGVGGLINSRNMNWHTVIDEG</sequence>
<feature type="compositionally biased region" description="Polar residues" evidence="1">
    <location>
        <begin position="50"/>
        <end position="73"/>
    </location>
</feature>
<proteinExistence type="predicted"/>
<dbReference type="AlphaFoldDB" id="A0A2G8K9W4"/>